<dbReference type="Pfam" id="PF12937">
    <property type="entry name" value="F-box-like"/>
    <property type="match status" value="1"/>
</dbReference>
<dbReference type="SUPFAM" id="SSF52047">
    <property type="entry name" value="RNI-like"/>
    <property type="match status" value="1"/>
</dbReference>
<evidence type="ECO:0000256" key="2">
    <source>
        <dbReference type="SAM" id="MobiDB-lite"/>
    </source>
</evidence>
<feature type="region of interest" description="Disordered" evidence="2">
    <location>
        <begin position="1"/>
        <end position="23"/>
    </location>
</feature>
<dbReference type="SUPFAM" id="SSF81383">
    <property type="entry name" value="F-box domain"/>
    <property type="match status" value="1"/>
</dbReference>
<evidence type="ECO:0000313" key="4">
    <source>
        <dbReference type="EMBL" id="KAL0069057.1"/>
    </source>
</evidence>
<comment type="caution">
    <text evidence="4">The sequence shown here is derived from an EMBL/GenBank/DDBJ whole genome shotgun (WGS) entry which is preliminary data.</text>
</comment>
<evidence type="ECO:0000313" key="5">
    <source>
        <dbReference type="Proteomes" id="UP001437256"/>
    </source>
</evidence>
<sequence length="536" mass="60538">MSLDTTTATPAPTRKSLSSSRSTEMKNLFRHTITSTERSAITQYILDAENDIKDYQAEINRLKTTIWTLENKKDALQKSMKRFRFLLSPVYKLPPEILITIFNFCCEMNDLQVKGDSLPMALTLSRVCGRWRDILLSTPRLWRSLSIYFYGWASHQQKLSGLVRMFMTRSEKLGLRIELDFTNGDEKLEVILPALTTLINNSSRWTALKLIVPASVIKHRVFESVRGRLSKLEHLYLTGCGPTEDVEDAHVDLFEDCPSLQSFEYKASSPSIIATVPWHQIQTLKLCNYYSTFAFDRLALCRNAQRLTLHIVGGGREYRSHIVSSVKDLSLTVHEQVDVSSIFQYSTLRELANLEIRGLFDEPDEGYLVWDEAPLQSFLLRSSCSITSLHLQWLPITDEQTASLFLQMPSLTRVHLEEYRTNAGENTIVTPLLLTSLLVDHGCSSVSTPPLLPRLTDMSLVVHQAGLNPDALLKVVTSRWIPDEQYATEVGVGCLKSFSLTVMGKDTLTVGEKLAGLLCFRDAGMRMTLSHLHVAG</sequence>
<organism evidence="4 5">
    <name type="scientific">Marasmius tenuissimus</name>
    <dbReference type="NCBI Taxonomy" id="585030"/>
    <lineage>
        <taxon>Eukaryota</taxon>
        <taxon>Fungi</taxon>
        <taxon>Dikarya</taxon>
        <taxon>Basidiomycota</taxon>
        <taxon>Agaricomycotina</taxon>
        <taxon>Agaricomycetes</taxon>
        <taxon>Agaricomycetidae</taxon>
        <taxon>Agaricales</taxon>
        <taxon>Marasmiineae</taxon>
        <taxon>Marasmiaceae</taxon>
        <taxon>Marasmius</taxon>
    </lineage>
</organism>
<protein>
    <recommendedName>
        <fullName evidence="3">F-box domain-containing protein</fullName>
    </recommendedName>
</protein>
<feature type="domain" description="F-box" evidence="3">
    <location>
        <begin position="92"/>
        <end position="147"/>
    </location>
</feature>
<dbReference type="InterPro" id="IPR036047">
    <property type="entry name" value="F-box-like_dom_sf"/>
</dbReference>
<dbReference type="Gene3D" id="3.80.10.10">
    <property type="entry name" value="Ribonuclease Inhibitor"/>
    <property type="match status" value="1"/>
</dbReference>
<dbReference type="Proteomes" id="UP001437256">
    <property type="component" value="Unassembled WGS sequence"/>
</dbReference>
<proteinExistence type="predicted"/>
<reference evidence="4 5" key="1">
    <citation type="submission" date="2024-05" db="EMBL/GenBank/DDBJ databases">
        <title>A draft genome resource for the thread blight pathogen Marasmius tenuissimus strain MS-2.</title>
        <authorList>
            <person name="Yulfo-Soto G.E."/>
            <person name="Baruah I.K."/>
            <person name="Amoako-Attah I."/>
            <person name="Bukari Y."/>
            <person name="Meinhardt L.W."/>
            <person name="Bailey B.A."/>
            <person name="Cohen S.P."/>
        </authorList>
    </citation>
    <scope>NUCLEOTIDE SEQUENCE [LARGE SCALE GENOMIC DNA]</scope>
    <source>
        <strain evidence="4 5">MS-2</strain>
    </source>
</reference>
<evidence type="ECO:0000259" key="3">
    <source>
        <dbReference type="Pfam" id="PF12937"/>
    </source>
</evidence>
<feature type="coiled-coil region" evidence="1">
    <location>
        <begin position="45"/>
        <end position="79"/>
    </location>
</feature>
<name>A0ABR3A955_9AGAR</name>
<feature type="compositionally biased region" description="Polar residues" evidence="2">
    <location>
        <begin position="1"/>
        <end position="22"/>
    </location>
</feature>
<dbReference type="InterPro" id="IPR001810">
    <property type="entry name" value="F-box_dom"/>
</dbReference>
<gene>
    <name evidence="4" type="ORF">AAF712_003740</name>
</gene>
<keyword evidence="1" id="KW-0175">Coiled coil</keyword>
<evidence type="ECO:0000256" key="1">
    <source>
        <dbReference type="SAM" id="Coils"/>
    </source>
</evidence>
<dbReference type="EMBL" id="JBBXMP010000014">
    <property type="protein sequence ID" value="KAL0069057.1"/>
    <property type="molecule type" value="Genomic_DNA"/>
</dbReference>
<accession>A0ABR3A955</accession>
<keyword evidence="5" id="KW-1185">Reference proteome</keyword>
<dbReference type="InterPro" id="IPR032675">
    <property type="entry name" value="LRR_dom_sf"/>
</dbReference>
<dbReference type="Gene3D" id="1.20.1280.50">
    <property type="match status" value="1"/>
</dbReference>